<dbReference type="AlphaFoldDB" id="A0A1J1IW84"/>
<dbReference type="EMBL" id="CVRI01000058">
    <property type="protein sequence ID" value="CRL02801.1"/>
    <property type="molecule type" value="Genomic_DNA"/>
</dbReference>
<keyword evidence="2" id="KW-1185">Reference proteome</keyword>
<evidence type="ECO:0000313" key="1">
    <source>
        <dbReference type="EMBL" id="CRL02801.1"/>
    </source>
</evidence>
<accession>A0A1J1IW84</accession>
<gene>
    <name evidence="1" type="ORF">CLUMA_CG016060</name>
</gene>
<sequence>MLHGYRRGKRTIKHISLKCHRFPIPGYEISMNKLYLCLCYIFQNLGFIYRFYKQHITSYQPFKKSLQGWKEEKSLQSSQARNRKALNDILLSECLS</sequence>
<proteinExistence type="predicted"/>
<protein>
    <submittedName>
        <fullName evidence="1">CLUMA_CG016060, isoform A</fullName>
    </submittedName>
</protein>
<dbReference type="Proteomes" id="UP000183832">
    <property type="component" value="Unassembled WGS sequence"/>
</dbReference>
<organism evidence="1 2">
    <name type="scientific">Clunio marinus</name>
    <dbReference type="NCBI Taxonomy" id="568069"/>
    <lineage>
        <taxon>Eukaryota</taxon>
        <taxon>Metazoa</taxon>
        <taxon>Ecdysozoa</taxon>
        <taxon>Arthropoda</taxon>
        <taxon>Hexapoda</taxon>
        <taxon>Insecta</taxon>
        <taxon>Pterygota</taxon>
        <taxon>Neoptera</taxon>
        <taxon>Endopterygota</taxon>
        <taxon>Diptera</taxon>
        <taxon>Nematocera</taxon>
        <taxon>Chironomoidea</taxon>
        <taxon>Chironomidae</taxon>
        <taxon>Clunio</taxon>
    </lineage>
</organism>
<reference evidence="1 2" key="1">
    <citation type="submission" date="2015-04" db="EMBL/GenBank/DDBJ databases">
        <authorList>
            <person name="Syromyatnikov M.Y."/>
            <person name="Popov V.N."/>
        </authorList>
    </citation>
    <scope>NUCLEOTIDE SEQUENCE [LARGE SCALE GENOMIC DNA]</scope>
</reference>
<evidence type="ECO:0000313" key="2">
    <source>
        <dbReference type="Proteomes" id="UP000183832"/>
    </source>
</evidence>
<name>A0A1J1IW84_9DIPT</name>